<dbReference type="AlphaFoldDB" id="A0A835EMW8"/>
<dbReference type="EMBL" id="JACEFO010001768">
    <property type="protein sequence ID" value="KAF8705695.1"/>
    <property type="molecule type" value="Genomic_DNA"/>
</dbReference>
<sequence>MPEPSSASRCPYFPDCVILDPFAHLAPLKNATTASAKTSALFHIEVSFEVVDPPGLSRCFVNCSGLDADDLSVPAVVTGADGAFLLIRVAFPRRDDREMHTDVFIYKAGPGKPLLHLLPRPYPAGLYSDHVGVLSCGDGHCLVVIPERRFDGGGPMRYDLQVFSSETKLWTTRIARVSSDLEGYHGLLLQHEPSKVFSVGDSLAWADTYLGVLLCDVLAKDPEMRLIDLPPLMPTNKVDLGGGFVAPVRSMRAARDVICKDGWIRCIEIEYPSWSKFNPMEFRWTAMIS</sequence>
<name>A0A835EMW8_9POAL</name>
<dbReference type="InterPro" id="IPR011676">
    <property type="entry name" value="DUF1618"/>
</dbReference>
<dbReference type="OrthoDB" id="609077at2759"/>
<evidence type="ECO:0000259" key="1">
    <source>
        <dbReference type="Pfam" id="PF07762"/>
    </source>
</evidence>
<evidence type="ECO:0000313" key="2">
    <source>
        <dbReference type="EMBL" id="KAF8705695.1"/>
    </source>
</evidence>
<proteinExistence type="predicted"/>
<keyword evidence="3" id="KW-1185">Reference proteome</keyword>
<reference evidence="2" key="1">
    <citation type="submission" date="2020-07" db="EMBL/GenBank/DDBJ databases">
        <title>Genome sequence and genetic diversity analysis of an under-domesticated orphan crop, white fonio (Digitaria exilis).</title>
        <authorList>
            <person name="Bennetzen J.L."/>
            <person name="Chen S."/>
            <person name="Ma X."/>
            <person name="Wang X."/>
            <person name="Yssel A.E.J."/>
            <person name="Chaluvadi S.R."/>
            <person name="Johnson M."/>
            <person name="Gangashetty P."/>
            <person name="Hamidou F."/>
            <person name="Sanogo M.D."/>
            <person name="Zwaenepoel A."/>
            <person name="Wallace J."/>
            <person name="Van De Peer Y."/>
            <person name="Van Deynze A."/>
        </authorList>
    </citation>
    <scope>NUCLEOTIDE SEQUENCE</scope>
    <source>
        <tissue evidence="2">Leaves</tissue>
    </source>
</reference>
<dbReference type="Proteomes" id="UP000636709">
    <property type="component" value="Unassembled WGS sequence"/>
</dbReference>
<organism evidence="2 3">
    <name type="scientific">Digitaria exilis</name>
    <dbReference type="NCBI Taxonomy" id="1010633"/>
    <lineage>
        <taxon>Eukaryota</taxon>
        <taxon>Viridiplantae</taxon>
        <taxon>Streptophyta</taxon>
        <taxon>Embryophyta</taxon>
        <taxon>Tracheophyta</taxon>
        <taxon>Spermatophyta</taxon>
        <taxon>Magnoliopsida</taxon>
        <taxon>Liliopsida</taxon>
        <taxon>Poales</taxon>
        <taxon>Poaceae</taxon>
        <taxon>PACMAD clade</taxon>
        <taxon>Panicoideae</taxon>
        <taxon>Panicodae</taxon>
        <taxon>Paniceae</taxon>
        <taxon>Anthephorinae</taxon>
        <taxon>Digitaria</taxon>
    </lineage>
</organism>
<comment type="caution">
    <text evidence="2">The sequence shown here is derived from an EMBL/GenBank/DDBJ whole genome shotgun (WGS) entry which is preliminary data.</text>
</comment>
<dbReference type="Pfam" id="PF07762">
    <property type="entry name" value="DUF1618"/>
    <property type="match status" value="1"/>
</dbReference>
<evidence type="ECO:0000313" key="3">
    <source>
        <dbReference type="Proteomes" id="UP000636709"/>
    </source>
</evidence>
<accession>A0A835EMW8</accession>
<gene>
    <name evidence="2" type="ORF">HU200_030890</name>
</gene>
<feature type="domain" description="DUF1618" evidence="1">
    <location>
        <begin position="205"/>
        <end position="273"/>
    </location>
</feature>
<dbReference type="PANTHER" id="PTHR33074">
    <property type="entry name" value="EXPRESSED PROTEIN-RELATED"/>
    <property type="match status" value="1"/>
</dbReference>
<protein>
    <recommendedName>
        <fullName evidence="1">DUF1618 domain-containing protein</fullName>
    </recommendedName>
</protein>
<dbReference type="PANTHER" id="PTHR33074:SF127">
    <property type="entry name" value="OS04G0388000 PROTEIN"/>
    <property type="match status" value="1"/>
</dbReference>